<reference evidence="1 2" key="1">
    <citation type="submission" date="2015-12" db="EMBL/GenBank/DDBJ databases">
        <title>Complete genome of Roseateles depolymerans KCTC 42856.</title>
        <authorList>
            <person name="Kim K.M."/>
        </authorList>
    </citation>
    <scope>NUCLEOTIDE SEQUENCE [LARGE SCALE GENOMIC DNA]</scope>
    <source>
        <strain evidence="1 2">KCTC 42856</strain>
    </source>
</reference>
<accession>A0A0U3MXB8</accession>
<dbReference type="Proteomes" id="UP000060699">
    <property type="component" value="Chromosome"/>
</dbReference>
<evidence type="ECO:0000313" key="2">
    <source>
        <dbReference type="Proteomes" id="UP000060699"/>
    </source>
</evidence>
<name>A0A0U3MXB8_9BURK</name>
<dbReference type="KEGG" id="rdp:RD2015_98"/>
<dbReference type="STRING" id="76731.RD2015_98"/>
<dbReference type="OrthoDB" id="9182641at2"/>
<gene>
    <name evidence="1" type="ORF">RD2015_98</name>
</gene>
<organism evidence="1 2">
    <name type="scientific">Roseateles depolymerans</name>
    <dbReference type="NCBI Taxonomy" id="76731"/>
    <lineage>
        <taxon>Bacteria</taxon>
        <taxon>Pseudomonadati</taxon>
        <taxon>Pseudomonadota</taxon>
        <taxon>Betaproteobacteria</taxon>
        <taxon>Burkholderiales</taxon>
        <taxon>Sphaerotilaceae</taxon>
        <taxon>Roseateles</taxon>
    </lineage>
</organism>
<dbReference type="RefSeq" id="WP_058933215.1">
    <property type="nucleotide sequence ID" value="NZ_CP013729.1"/>
</dbReference>
<sequence>MSSSFQNRIPSNMWRVVFYERRGNRVHVDRTGPWLPEKRLATNWAHWFCERGYHVALQDQTGEMEKINPGLPS</sequence>
<evidence type="ECO:0000313" key="1">
    <source>
        <dbReference type="EMBL" id="ALV04603.1"/>
    </source>
</evidence>
<proteinExistence type="predicted"/>
<dbReference type="AlphaFoldDB" id="A0A0U3MXB8"/>
<protein>
    <submittedName>
        <fullName evidence="1">Uncharacterized protein</fullName>
    </submittedName>
</protein>
<keyword evidence="2" id="KW-1185">Reference proteome</keyword>
<dbReference type="EMBL" id="CP013729">
    <property type="protein sequence ID" value="ALV04603.1"/>
    <property type="molecule type" value="Genomic_DNA"/>
</dbReference>